<name>A0AAE3JHR7_9SPIR</name>
<keyword evidence="3" id="KW-0808">Transferase</keyword>
<keyword evidence="4" id="KW-1185">Reference proteome</keyword>
<dbReference type="PANTHER" id="PTHR30244">
    <property type="entry name" value="TRANSAMINASE"/>
    <property type="match status" value="1"/>
</dbReference>
<keyword evidence="2" id="KW-0663">Pyridoxal phosphate</keyword>
<dbReference type="AlphaFoldDB" id="A0AAE3JHR7"/>
<dbReference type="PANTHER" id="PTHR30244:SF34">
    <property type="entry name" value="DTDP-4-AMINO-4,6-DIDEOXYGALACTOSE TRANSAMINASE"/>
    <property type="match status" value="1"/>
</dbReference>
<dbReference type="GO" id="GO:0030170">
    <property type="term" value="F:pyridoxal phosphate binding"/>
    <property type="evidence" value="ECO:0007669"/>
    <property type="project" value="TreeGrafter"/>
</dbReference>
<dbReference type="InterPro" id="IPR000653">
    <property type="entry name" value="DegT/StrS_aminotransferase"/>
</dbReference>
<dbReference type="SUPFAM" id="SSF53383">
    <property type="entry name" value="PLP-dependent transferases"/>
    <property type="match status" value="1"/>
</dbReference>
<dbReference type="GO" id="GO:0008483">
    <property type="term" value="F:transaminase activity"/>
    <property type="evidence" value="ECO:0007669"/>
    <property type="project" value="UniProtKB-KW"/>
</dbReference>
<dbReference type="RefSeq" id="WP_230752209.1">
    <property type="nucleotide sequence ID" value="NZ_JAINWA010000001.1"/>
</dbReference>
<evidence type="ECO:0000313" key="3">
    <source>
        <dbReference type="EMBL" id="MCD1653291.1"/>
    </source>
</evidence>
<protein>
    <submittedName>
        <fullName evidence="3">DegT/DnrJ/EryC1/StrS family aminotransferase</fullName>
    </submittedName>
</protein>
<dbReference type="InterPro" id="IPR015421">
    <property type="entry name" value="PyrdxlP-dep_Trfase_major"/>
</dbReference>
<comment type="similarity">
    <text evidence="1 2">Belongs to the DegT/DnrJ/EryC1 family.</text>
</comment>
<dbReference type="Pfam" id="PF01041">
    <property type="entry name" value="DegT_DnrJ_EryC1"/>
    <property type="match status" value="1"/>
</dbReference>
<evidence type="ECO:0000256" key="1">
    <source>
        <dbReference type="ARBA" id="ARBA00037999"/>
    </source>
</evidence>
<dbReference type="Gene3D" id="3.40.640.10">
    <property type="entry name" value="Type I PLP-dependent aspartate aminotransferase-like (Major domain)"/>
    <property type="match status" value="1"/>
</dbReference>
<keyword evidence="3" id="KW-0032">Aminotransferase</keyword>
<accession>A0AAE3JHR7</accession>
<dbReference type="InterPro" id="IPR015424">
    <property type="entry name" value="PyrdxlP-dep_Trfase"/>
</dbReference>
<dbReference type="Proteomes" id="UP001198163">
    <property type="component" value="Unassembled WGS sequence"/>
</dbReference>
<gene>
    <name evidence="3" type="ORF">K7J14_01030</name>
</gene>
<dbReference type="GO" id="GO:0000271">
    <property type="term" value="P:polysaccharide biosynthetic process"/>
    <property type="evidence" value="ECO:0007669"/>
    <property type="project" value="TreeGrafter"/>
</dbReference>
<proteinExistence type="inferred from homology"/>
<evidence type="ECO:0000256" key="2">
    <source>
        <dbReference type="RuleBase" id="RU004508"/>
    </source>
</evidence>
<comment type="caution">
    <text evidence="3">The sequence shown here is derived from an EMBL/GenBank/DDBJ whole genome shotgun (WGS) entry which is preliminary data.</text>
</comment>
<sequence>MKIPVFSSTIRRKEMDAVLTCMVAERVGPGEMNQRFSQTVKESLSFEGAGVFRSASIALAYACNALNLTAGSGIIISALAPAWHYHAVSRLGYNPIVADVDAETAVVTADSLKNAVDQGGRLILLHETLGFVPDMPSILALNIPVIEDISQSVGTFVNEKPVGTFGIFSILGLEDRDLLTAGGGALLLAANKREAIVLKKLVDEAPKTDILPDINAALAWVQFKELGRNSQTRKEMHSLFLRSLMQGRHKTIIQGEEVVSSVYGFPVILSSGLKEVRQYATKKDIEIEEAFSDSVLSVLGDDVEGFINAKSLSMRCVLFPLYPRLGAANVAKISKILATLP</sequence>
<reference evidence="3" key="1">
    <citation type="submission" date="2021-08" db="EMBL/GenBank/DDBJ databases">
        <title>Comparative analyses of Brucepasteria parasyntrophica and Teretinema zuelzerae.</title>
        <authorList>
            <person name="Song Y."/>
            <person name="Brune A."/>
        </authorList>
    </citation>
    <scope>NUCLEOTIDE SEQUENCE</scope>
    <source>
        <strain evidence="3">DSM 1903</strain>
    </source>
</reference>
<organism evidence="3 4">
    <name type="scientific">Teretinema zuelzerae</name>
    <dbReference type="NCBI Taxonomy" id="156"/>
    <lineage>
        <taxon>Bacteria</taxon>
        <taxon>Pseudomonadati</taxon>
        <taxon>Spirochaetota</taxon>
        <taxon>Spirochaetia</taxon>
        <taxon>Spirochaetales</taxon>
        <taxon>Treponemataceae</taxon>
        <taxon>Teretinema</taxon>
    </lineage>
</organism>
<dbReference type="EMBL" id="JAINWA010000001">
    <property type="protein sequence ID" value="MCD1653291.1"/>
    <property type="molecule type" value="Genomic_DNA"/>
</dbReference>
<evidence type="ECO:0000313" key="4">
    <source>
        <dbReference type="Proteomes" id="UP001198163"/>
    </source>
</evidence>